<sequence>MKIIKFKTKFKNLPKTDQDHFKKRREKWNGGAISLSQDDENGRYTLQIDEPTKSKKYFDKGLIVEFEESDVKALKENLFGTFLLKTLDKKN</sequence>
<evidence type="ECO:0000313" key="1">
    <source>
        <dbReference type="EMBL" id="MDT0554043.1"/>
    </source>
</evidence>
<proteinExistence type="predicted"/>
<evidence type="ECO:0000313" key="2">
    <source>
        <dbReference type="Proteomes" id="UP001252186"/>
    </source>
</evidence>
<gene>
    <name evidence="1" type="ORF">RM519_12345</name>
</gene>
<dbReference type="Proteomes" id="UP001252186">
    <property type="component" value="Unassembled WGS sequence"/>
</dbReference>
<protein>
    <submittedName>
        <fullName evidence="1">Uncharacterized protein</fullName>
    </submittedName>
</protein>
<accession>A0ABU2Y768</accession>
<comment type="caution">
    <text evidence="1">The sequence shown here is derived from an EMBL/GenBank/DDBJ whole genome shotgun (WGS) entry which is preliminary data.</text>
</comment>
<organism evidence="1 2">
    <name type="scientific">Urechidicola vernalis</name>
    <dbReference type="NCBI Taxonomy" id="3075600"/>
    <lineage>
        <taxon>Bacteria</taxon>
        <taxon>Pseudomonadati</taxon>
        <taxon>Bacteroidota</taxon>
        <taxon>Flavobacteriia</taxon>
        <taxon>Flavobacteriales</taxon>
        <taxon>Flavobacteriaceae</taxon>
        <taxon>Urechidicola</taxon>
    </lineage>
</organism>
<keyword evidence="2" id="KW-1185">Reference proteome</keyword>
<dbReference type="EMBL" id="JAVRHV010000007">
    <property type="protein sequence ID" value="MDT0554043.1"/>
    <property type="molecule type" value="Genomic_DNA"/>
</dbReference>
<name>A0ABU2Y768_9FLAO</name>
<dbReference type="RefSeq" id="WP_311594127.1">
    <property type="nucleotide sequence ID" value="NZ_JAVRHV010000007.1"/>
</dbReference>
<reference evidence="1 2" key="1">
    <citation type="submission" date="2023-09" db="EMBL/GenBank/DDBJ databases">
        <authorList>
            <person name="Rey-Velasco X."/>
        </authorList>
    </citation>
    <scope>NUCLEOTIDE SEQUENCE [LARGE SCALE GENOMIC DNA]</scope>
    <source>
        <strain evidence="1 2">P050</strain>
    </source>
</reference>